<keyword evidence="1" id="KW-0802">TPR repeat</keyword>
<comment type="caution">
    <text evidence="2">The sequence shown here is derived from an EMBL/GenBank/DDBJ whole genome shotgun (WGS) entry which is preliminary data.</text>
</comment>
<dbReference type="PANTHER" id="PTHR44809:SF1">
    <property type="entry name" value="PROTEIN O-MANNOSYL-TRANSFERASE TMTC1"/>
    <property type="match status" value="1"/>
</dbReference>
<dbReference type="Proteomes" id="UP001060895">
    <property type="component" value="Unassembled WGS sequence"/>
</dbReference>
<dbReference type="InterPro" id="IPR019734">
    <property type="entry name" value="TPR_rpt"/>
</dbReference>
<name>A0ABQ0PBD9_9PROT</name>
<dbReference type="PROSITE" id="PS50005">
    <property type="entry name" value="TPR"/>
    <property type="match status" value="1"/>
</dbReference>
<dbReference type="SUPFAM" id="SSF48452">
    <property type="entry name" value="TPR-like"/>
    <property type="match status" value="1"/>
</dbReference>
<evidence type="ECO:0000256" key="1">
    <source>
        <dbReference type="PROSITE-ProRule" id="PRU00339"/>
    </source>
</evidence>
<feature type="repeat" description="TPR" evidence="1">
    <location>
        <begin position="148"/>
        <end position="181"/>
    </location>
</feature>
<sequence>MCFTIRAGESVDGKSFVKRVMNTKWAVMALMAGLLSACAGGGQDRGEGASLDVARAALRGGAPQIALRAATARLADDPTDAAASLIQGDALTALGRLEQAEWSYRAALHRRPDLAAAHLGLGRCLLATYPAEAERQFQSAIDRDPGNAAAWNDMGVARDLLRRHDDAQAAYRRALAANPQMIGAQVNLALSLAMSGNAGAAERLVRPFADDAGAGAKLRHDLAAVLAMGGQHDAAARILSSDLSPRQVADALSGYMAARAAGAPSRNATP</sequence>
<accession>A0ABQ0PBD9</accession>
<dbReference type="EMBL" id="BAQP01000301">
    <property type="protein sequence ID" value="GBQ29003.1"/>
    <property type="molecule type" value="Genomic_DNA"/>
</dbReference>
<dbReference type="PANTHER" id="PTHR44809">
    <property type="match status" value="1"/>
</dbReference>
<reference evidence="2" key="1">
    <citation type="submission" date="2013-04" db="EMBL/GenBank/DDBJ databases">
        <title>The genome sequencing project of 58 acetic acid bacteria.</title>
        <authorList>
            <person name="Okamoto-Kainuma A."/>
            <person name="Ishikawa M."/>
            <person name="Umino S."/>
            <person name="Koizumi Y."/>
            <person name="Shiwa Y."/>
            <person name="Yoshikawa H."/>
            <person name="Matsutani M."/>
            <person name="Matsushita K."/>
        </authorList>
    </citation>
    <scope>NUCLEOTIDE SEQUENCE</scope>
    <source>
        <strain evidence="2">DSM 12717</strain>
    </source>
</reference>
<dbReference type="InterPro" id="IPR052943">
    <property type="entry name" value="TMTC_O-mannosyl-trnsfr"/>
</dbReference>
<evidence type="ECO:0000313" key="2">
    <source>
        <dbReference type="EMBL" id="GBQ29003.1"/>
    </source>
</evidence>
<keyword evidence="3" id="KW-1185">Reference proteome</keyword>
<dbReference type="SMART" id="SM00028">
    <property type="entry name" value="TPR"/>
    <property type="match status" value="3"/>
</dbReference>
<gene>
    <name evidence="2" type="ORF">AA12717_3115</name>
</gene>
<evidence type="ECO:0000313" key="3">
    <source>
        <dbReference type="Proteomes" id="UP001060895"/>
    </source>
</evidence>
<dbReference type="InterPro" id="IPR011990">
    <property type="entry name" value="TPR-like_helical_dom_sf"/>
</dbReference>
<dbReference type="Gene3D" id="1.25.40.10">
    <property type="entry name" value="Tetratricopeptide repeat domain"/>
    <property type="match status" value="1"/>
</dbReference>
<protein>
    <submittedName>
        <fullName evidence="2">TPR repeat-containing protein</fullName>
    </submittedName>
</protein>
<proteinExistence type="predicted"/>
<dbReference type="Pfam" id="PF13432">
    <property type="entry name" value="TPR_16"/>
    <property type="match status" value="2"/>
</dbReference>
<organism evidence="2 3">
    <name type="scientific">Gluconacetobacter sacchari DSM 12717</name>
    <dbReference type="NCBI Taxonomy" id="1307940"/>
    <lineage>
        <taxon>Bacteria</taxon>
        <taxon>Pseudomonadati</taxon>
        <taxon>Pseudomonadota</taxon>
        <taxon>Alphaproteobacteria</taxon>
        <taxon>Acetobacterales</taxon>
        <taxon>Acetobacteraceae</taxon>
        <taxon>Gluconacetobacter</taxon>
    </lineage>
</organism>